<organism evidence="1 2">
    <name type="scientific">Flavobacterium ardleyense</name>
    <dbReference type="NCBI Taxonomy" id="2038737"/>
    <lineage>
        <taxon>Bacteria</taxon>
        <taxon>Pseudomonadati</taxon>
        <taxon>Bacteroidota</taxon>
        <taxon>Flavobacteriia</taxon>
        <taxon>Flavobacteriales</taxon>
        <taxon>Flavobacteriaceae</taxon>
        <taxon>Flavobacterium</taxon>
    </lineage>
</organism>
<proteinExistence type="predicted"/>
<sequence>MKFLILAQDLRLSGTSEGIVSRSFLGKLRQIYPEAIIDVVYLKQYDSQDELHLLPVDSIETHVLNLKIPFITKWLNKIYWRIFHVSLKEEYIHNVYSSKISKVDYKKYDHIFIRSAGLEHEIILGCHNLPILKNAIVNFHDPYPLFWYPGSRTKLTNLEMFRMKKMEEVVSQAKTCCSSAHYMSNDLQFLYDAHKKFYTLPHQYVKDVFNLSDTNEVRSKQKKVTISYHGSLMFGRNVEVLLDAYKSLIEENLNFKENTEFVLRMKGDGVNAIKAKFSNDSNIIILDTLNFSNSSNEQINIADINIILENGPIYCNILVGKAAFLAATCKPVLTLSPERSELRNVILDEKYIAGHSNKEEIKNKLEYLINNRLISNKLVYPFGDYFSDDNFKTSLNKILNNS</sequence>
<dbReference type="SUPFAM" id="SSF53756">
    <property type="entry name" value="UDP-Glycosyltransferase/glycogen phosphorylase"/>
    <property type="match status" value="1"/>
</dbReference>
<dbReference type="Proteomes" id="UP001597549">
    <property type="component" value="Unassembled WGS sequence"/>
</dbReference>
<dbReference type="EMBL" id="JBHUOL010000021">
    <property type="protein sequence ID" value="MFD2909785.1"/>
    <property type="molecule type" value="Genomic_DNA"/>
</dbReference>
<evidence type="ECO:0000313" key="1">
    <source>
        <dbReference type="EMBL" id="MFD2909785.1"/>
    </source>
</evidence>
<gene>
    <name evidence="1" type="ORF">ACFSX9_13690</name>
</gene>
<accession>A0ABW5ZC04</accession>
<evidence type="ECO:0000313" key="2">
    <source>
        <dbReference type="Proteomes" id="UP001597549"/>
    </source>
</evidence>
<name>A0ABW5ZC04_9FLAO</name>
<comment type="caution">
    <text evidence="1">The sequence shown here is derived from an EMBL/GenBank/DDBJ whole genome shotgun (WGS) entry which is preliminary data.</text>
</comment>
<keyword evidence="2" id="KW-1185">Reference proteome</keyword>
<dbReference type="RefSeq" id="WP_379808630.1">
    <property type="nucleotide sequence ID" value="NZ_JBHUOL010000021.1"/>
</dbReference>
<protein>
    <submittedName>
        <fullName evidence="1">Uncharacterized protein</fullName>
    </submittedName>
</protein>
<reference evidence="2" key="1">
    <citation type="journal article" date="2019" name="Int. J. Syst. Evol. Microbiol.">
        <title>The Global Catalogue of Microorganisms (GCM) 10K type strain sequencing project: providing services to taxonomists for standard genome sequencing and annotation.</title>
        <authorList>
            <consortium name="The Broad Institute Genomics Platform"/>
            <consortium name="The Broad Institute Genome Sequencing Center for Infectious Disease"/>
            <person name="Wu L."/>
            <person name="Ma J."/>
        </authorList>
    </citation>
    <scope>NUCLEOTIDE SEQUENCE [LARGE SCALE GENOMIC DNA]</scope>
    <source>
        <strain evidence="2">KCTC 52644</strain>
    </source>
</reference>